<keyword evidence="1" id="KW-0812">Transmembrane</keyword>
<evidence type="ECO:0000256" key="1">
    <source>
        <dbReference type="SAM" id="Phobius"/>
    </source>
</evidence>
<organism evidence="3 12">
    <name type="scientific">Rotaria magnacalcarata</name>
    <dbReference type="NCBI Taxonomy" id="392030"/>
    <lineage>
        <taxon>Eukaryota</taxon>
        <taxon>Metazoa</taxon>
        <taxon>Spiralia</taxon>
        <taxon>Gnathifera</taxon>
        <taxon>Rotifera</taxon>
        <taxon>Eurotatoria</taxon>
        <taxon>Bdelloidea</taxon>
        <taxon>Philodinida</taxon>
        <taxon>Philodinidae</taxon>
        <taxon>Rotaria</taxon>
    </lineage>
</organism>
<dbReference type="AlphaFoldDB" id="A0A815ZF50"/>
<evidence type="ECO:0000313" key="7">
    <source>
        <dbReference type="EMBL" id="CAF3869649.1"/>
    </source>
</evidence>
<dbReference type="Proteomes" id="UP000676336">
    <property type="component" value="Unassembled WGS sequence"/>
</dbReference>
<evidence type="ECO:0000313" key="5">
    <source>
        <dbReference type="EMBL" id="CAF2103236.1"/>
    </source>
</evidence>
<evidence type="ECO:0000313" key="6">
    <source>
        <dbReference type="EMBL" id="CAF2124689.1"/>
    </source>
</evidence>
<evidence type="ECO:0008006" key="14">
    <source>
        <dbReference type="Google" id="ProtNLM"/>
    </source>
</evidence>
<evidence type="ECO:0000313" key="10">
    <source>
        <dbReference type="EMBL" id="CAF4035611.1"/>
    </source>
</evidence>
<feature type="transmembrane region" description="Helical" evidence="1">
    <location>
        <begin position="816"/>
        <end position="841"/>
    </location>
</feature>
<dbReference type="EMBL" id="CAJOBH010001715">
    <property type="protein sequence ID" value="CAF3869649.1"/>
    <property type="molecule type" value="Genomic_DNA"/>
</dbReference>
<sequence>MSSCQYDPTDLIQGIKMSVRDDMFVSVSNAFSNFAVLIHPFQNASSGGQIRCNLRYNTTDRFVHSVAVVGISKYSTNGDQFVLVFAAETMSTMTPYVCIGKISKSTCINQLRCTDVAPAGSHQEYFLIGVDSNGTFAYGFSSSFAFKLDIYANIIVLNLTANDIWPSQRFIPHAIDVADTWAVIAGYGYSDEVKKDYATLGCLINLSVLKNASCINLTSETTYLIPANVVSYNELYELSVSIRGRNILVGVRRLSSLVYLKQQNLSLSVTNSYQLSYPDATSFGRVVQWADDTSIAVLVENPYETPWSTSEIFVYGKSSVTLTTPVFTFPNSQQILSSRLSSPSFSRFGITNGGNLAILTDKGDILVVPVAPAGYISAWVDTTALTFVFYFQQKLCIGGTYKNHSSLGSCQICPPRTMNPGTLLSEALQCMPCSNSSSTSLCPLASLADVDSSKVPSYSQAVAYPETSDTTDMEDLLVVNVFQINSDSRCLVISPIFWTMITIGICISILVLMTVTKHCGCEKFTKYRKKAKEIFKHTDIIGEGEMWAGGLATLSIFVLVGFSYWFSVSFIRRYPIEEIIGPATFACDQSLVNAQFTSGLELLAIPKSEEAQPLFDLLDAQTFYLTVELINTGFPCNSITAQENLVGSKYVSLAMNCSRSIPDATTSVTLPFPGHETTVQVNMTGPYWIGAIRLCTRGNGQINASVALLALDFCQFYTTPNEAIGRTTNIPISFVKSVNMTHALSEADPNRYSGIWIPTFSTVALSDEQYYNEFGNYLRYTSSLTVIQIVIDERPFYIKNIEQPIVRTAELVFKGLLFTSLCIELFAFAFLIIKLLILPVIRWTQYLRRALCWKNWKSDILNLPSETKSNSSSSIGSQKLMLKMATELTMVNEADTSISDRHQECIQKKYSISNIELDSSKLVSRL</sequence>
<keyword evidence="1" id="KW-1133">Transmembrane helix</keyword>
<evidence type="ECO:0000313" key="11">
    <source>
        <dbReference type="EMBL" id="CAF4135715.1"/>
    </source>
</evidence>
<dbReference type="Proteomes" id="UP000681967">
    <property type="component" value="Unassembled WGS sequence"/>
</dbReference>
<dbReference type="EMBL" id="CAJNRE010000075">
    <property type="protein sequence ID" value="CAF1915451.1"/>
    <property type="molecule type" value="Genomic_DNA"/>
</dbReference>
<evidence type="ECO:0000313" key="4">
    <source>
        <dbReference type="EMBL" id="CAF1915451.1"/>
    </source>
</evidence>
<reference evidence="3" key="1">
    <citation type="submission" date="2021-02" db="EMBL/GenBank/DDBJ databases">
        <authorList>
            <person name="Nowell W R."/>
        </authorList>
    </citation>
    <scope>NUCLEOTIDE SEQUENCE</scope>
</reference>
<dbReference type="EMBL" id="CAJOBI010005553">
    <property type="protein sequence ID" value="CAF4035611.1"/>
    <property type="molecule type" value="Genomic_DNA"/>
</dbReference>
<feature type="transmembrane region" description="Helical" evidence="1">
    <location>
        <begin position="496"/>
        <end position="516"/>
    </location>
</feature>
<gene>
    <name evidence="7" type="ORF">BYL167_LOCUS6844</name>
    <name evidence="2" type="ORF">CJN711_LOCUS12054</name>
    <name evidence="11" type="ORF">GIL414_LOCUS18747</name>
    <name evidence="3" type="ORF">KQP761_LOCUS20311</name>
    <name evidence="4" type="ORF">MBJ925_LOCUS1175</name>
    <name evidence="8" type="ORF">OVN521_LOCUS11011</name>
    <name evidence="10" type="ORF">SMN809_LOCUS13815</name>
    <name evidence="9" type="ORF">UXM345_LOCUS16332</name>
    <name evidence="6" type="ORF">WKI299_LOCUS25099</name>
    <name evidence="5" type="ORF">XDN619_LOCUS19104</name>
</gene>
<dbReference type="EMBL" id="CAJOBG010001436">
    <property type="protein sequence ID" value="CAF3928894.1"/>
    <property type="molecule type" value="Genomic_DNA"/>
</dbReference>
<accession>A0A815ZF50</accession>
<evidence type="ECO:0000313" key="13">
    <source>
        <dbReference type="Proteomes" id="UP000663866"/>
    </source>
</evidence>
<dbReference type="Proteomes" id="UP000681720">
    <property type="component" value="Unassembled WGS sequence"/>
</dbReference>
<keyword evidence="13" id="KW-1185">Reference proteome</keyword>
<comment type="caution">
    <text evidence="3">The sequence shown here is derived from an EMBL/GenBank/DDBJ whole genome shotgun (WGS) entry which is preliminary data.</text>
</comment>
<protein>
    <recommendedName>
        <fullName evidence="14">Transmembrane protein</fullName>
    </recommendedName>
</protein>
<dbReference type="Proteomes" id="UP000663866">
    <property type="component" value="Unassembled WGS sequence"/>
</dbReference>
<evidence type="ECO:0000313" key="12">
    <source>
        <dbReference type="Proteomes" id="UP000663834"/>
    </source>
</evidence>
<dbReference type="Proteomes" id="UP000663842">
    <property type="component" value="Unassembled WGS sequence"/>
</dbReference>
<dbReference type="Proteomes" id="UP000663824">
    <property type="component" value="Unassembled WGS sequence"/>
</dbReference>
<evidence type="ECO:0000313" key="9">
    <source>
        <dbReference type="EMBL" id="CAF4003698.1"/>
    </source>
</evidence>
<evidence type="ECO:0000313" key="3">
    <source>
        <dbReference type="EMBL" id="CAF1582691.1"/>
    </source>
</evidence>
<keyword evidence="1" id="KW-0472">Membrane</keyword>
<dbReference type="EMBL" id="CAJNOV010005208">
    <property type="protein sequence ID" value="CAF1201709.1"/>
    <property type="molecule type" value="Genomic_DNA"/>
</dbReference>
<dbReference type="EMBL" id="CAJOBF010002019">
    <property type="protein sequence ID" value="CAF4003698.1"/>
    <property type="molecule type" value="Genomic_DNA"/>
</dbReference>
<feature type="transmembrane region" description="Helical" evidence="1">
    <location>
        <begin position="546"/>
        <end position="566"/>
    </location>
</feature>
<dbReference type="EMBL" id="CAJNRF010010770">
    <property type="protein sequence ID" value="CAF2124689.1"/>
    <property type="molecule type" value="Genomic_DNA"/>
</dbReference>
<dbReference type="EMBL" id="CAJNOW010010576">
    <property type="protein sequence ID" value="CAF1582691.1"/>
    <property type="molecule type" value="Genomic_DNA"/>
</dbReference>
<dbReference type="Proteomes" id="UP000663856">
    <property type="component" value="Unassembled WGS sequence"/>
</dbReference>
<evidence type="ECO:0000313" key="2">
    <source>
        <dbReference type="EMBL" id="CAF1201709.1"/>
    </source>
</evidence>
<dbReference type="OrthoDB" id="9984975at2759"/>
<dbReference type="Proteomes" id="UP000663855">
    <property type="component" value="Unassembled WGS sequence"/>
</dbReference>
<dbReference type="Proteomes" id="UP000663887">
    <property type="component" value="Unassembled WGS sequence"/>
</dbReference>
<dbReference type="EMBL" id="CAJNRG010008321">
    <property type="protein sequence ID" value="CAF2103236.1"/>
    <property type="molecule type" value="Genomic_DNA"/>
</dbReference>
<proteinExistence type="predicted"/>
<name>A0A815ZF50_9BILA</name>
<evidence type="ECO:0000313" key="8">
    <source>
        <dbReference type="EMBL" id="CAF3928894.1"/>
    </source>
</evidence>
<dbReference type="Proteomes" id="UP000663834">
    <property type="component" value="Unassembled WGS sequence"/>
</dbReference>
<dbReference type="EMBL" id="CAJOBJ010009341">
    <property type="protein sequence ID" value="CAF4135715.1"/>
    <property type="molecule type" value="Genomic_DNA"/>
</dbReference>